<gene>
    <name evidence="1" type="ORF">E2C01_070289</name>
</gene>
<dbReference type="AlphaFoldDB" id="A0A5B7HSA8"/>
<reference evidence="1 2" key="1">
    <citation type="submission" date="2019-05" db="EMBL/GenBank/DDBJ databases">
        <title>Another draft genome of Portunus trituberculatus and its Hox gene families provides insights of decapod evolution.</title>
        <authorList>
            <person name="Jeong J.-H."/>
            <person name="Song I."/>
            <person name="Kim S."/>
            <person name="Choi T."/>
            <person name="Kim D."/>
            <person name="Ryu S."/>
            <person name="Kim W."/>
        </authorList>
    </citation>
    <scope>NUCLEOTIDE SEQUENCE [LARGE SCALE GENOMIC DNA]</scope>
    <source>
        <tissue evidence="1">Muscle</tissue>
    </source>
</reference>
<proteinExistence type="predicted"/>
<sequence length="61" mass="6685">MTNQSAALSLDSVSIALLSLLIAIDDKCVFISRRLCRNKLRTPNRLSLSAAGPVTPIWPIY</sequence>
<dbReference type="EMBL" id="VSRR010042082">
    <property type="protein sequence ID" value="MPC75891.1"/>
    <property type="molecule type" value="Genomic_DNA"/>
</dbReference>
<dbReference type="Proteomes" id="UP000324222">
    <property type="component" value="Unassembled WGS sequence"/>
</dbReference>
<name>A0A5B7HSA8_PORTR</name>
<organism evidence="1 2">
    <name type="scientific">Portunus trituberculatus</name>
    <name type="common">Swimming crab</name>
    <name type="synonym">Neptunus trituberculatus</name>
    <dbReference type="NCBI Taxonomy" id="210409"/>
    <lineage>
        <taxon>Eukaryota</taxon>
        <taxon>Metazoa</taxon>
        <taxon>Ecdysozoa</taxon>
        <taxon>Arthropoda</taxon>
        <taxon>Crustacea</taxon>
        <taxon>Multicrustacea</taxon>
        <taxon>Malacostraca</taxon>
        <taxon>Eumalacostraca</taxon>
        <taxon>Eucarida</taxon>
        <taxon>Decapoda</taxon>
        <taxon>Pleocyemata</taxon>
        <taxon>Brachyura</taxon>
        <taxon>Eubrachyura</taxon>
        <taxon>Portunoidea</taxon>
        <taxon>Portunidae</taxon>
        <taxon>Portuninae</taxon>
        <taxon>Portunus</taxon>
    </lineage>
</organism>
<keyword evidence="2" id="KW-1185">Reference proteome</keyword>
<comment type="caution">
    <text evidence="1">The sequence shown here is derived from an EMBL/GenBank/DDBJ whole genome shotgun (WGS) entry which is preliminary data.</text>
</comment>
<evidence type="ECO:0000313" key="2">
    <source>
        <dbReference type="Proteomes" id="UP000324222"/>
    </source>
</evidence>
<evidence type="ECO:0000313" key="1">
    <source>
        <dbReference type="EMBL" id="MPC75891.1"/>
    </source>
</evidence>
<protein>
    <submittedName>
        <fullName evidence="1">Uncharacterized protein</fullName>
    </submittedName>
</protein>
<accession>A0A5B7HSA8</accession>